<feature type="compositionally biased region" description="Polar residues" evidence="1">
    <location>
        <begin position="436"/>
        <end position="447"/>
    </location>
</feature>
<feature type="compositionally biased region" description="Acidic residues" evidence="1">
    <location>
        <begin position="305"/>
        <end position="350"/>
    </location>
</feature>
<feature type="compositionally biased region" description="Polar residues" evidence="1">
    <location>
        <begin position="482"/>
        <end position="512"/>
    </location>
</feature>
<feature type="compositionally biased region" description="Basic and acidic residues" evidence="1">
    <location>
        <begin position="693"/>
        <end position="703"/>
    </location>
</feature>
<evidence type="ECO:0000256" key="1">
    <source>
        <dbReference type="SAM" id="MobiDB-lite"/>
    </source>
</evidence>
<reference evidence="2 3" key="1">
    <citation type="journal article" date="2016" name="Mol. Biol. Evol.">
        <title>Comparative Genomics of Early-Diverging Mushroom-Forming Fungi Provides Insights into the Origins of Lignocellulose Decay Capabilities.</title>
        <authorList>
            <person name="Nagy L.G."/>
            <person name="Riley R."/>
            <person name="Tritt A."/>
            <person name="Adam C."/>
            <person name="Daum C."/>
            <person name="Floudas D."/>
            <person name="Sun H."/>
            <person name="Yadav J.S."/>
            <person name="Pangilinan J."/>
            <person name="Larsson K.H."/>
            <person name="Matsuura K."/>
            <person name="Barry K."/>
            <person name="Labutti K."/>
            <person name="Kuo R."/>
            <person name="Ohm R.A."/>
            <person name="Bhattacharya S.S."/>
            <person name="Shirouzu T."/>
            <person name="Yoshinaga Y."/>
            <person name="Martin F.M."/>
            <person name="Grigoriev I.V."/>
            <person name="Hibbett D.S."/>
        </authorList>
    </citation>
    <scope>NUCLEOTIDE SEQUENCE [LARGE SCALE GENOMIC DNA]</scope>
    <source>
        <strain evidence="2 3">TUFC12733</strain>
    </source>
</reference>
<feature type="compositionally biased region" description="Pro residues" evidence="1">
    <location>
        <begin position="809"/>
        <end position="821"/>
    </location>
</feature>
<feature type="compositionally biased region" description="Polar residues" evidence="1">
    <location>
        <begin position="607"/>
        <end position="629"/>
    </location>
</feature>
<accession>A0A167PMH9</accession>
<feature type="compositionally biased region" description="Polar residues" evidence="1">
    <location>
        <begin position="190"/>
        <end position="201"/>
    </location>
</feature>
<gene>
    <name evidence="2" type="ORF">CALVIDRAFT_596546</name>
</gene>
<evidence type="ECO:0008006" key="4">
    <source>
        <dbReference type="Google" id="ProtNLM"/>
    </source>
</evidence>
<feature type="compositionally biased region" description="Basic and acidic residues" evidence="1">
    <location>
        <begin position="551"/>
        <end position="573"/>
    </location>
</feature>
<feature type="region of interest" description="Disordered" evidence="1">
    <location>
        <begin position="772"/>
        <end position="875"/>
    </location>
</feature>
<evidence type="ECO:0000313" key="3">
    <source>
        <dbReference type="Proteomes" id="UP000076738"/>
    </source>
</evidence>
<feature type="compositionally biased region" description="Basic and acidic residues" evidence="1">
    <location>
        <begin position="513"/>
        <end position="524"/>
    </location>
</feature>
<proteinExistence type="predicted"/>
<feature type="region of interest" description="Disordered" evidence="1">
    <location>
        <begin position="224"/>
        <end position="703"/>
    </location>
</feature>
<feature type="region of interest" description="Disordered" evidence="1">
    <location>
        <begin position="161"/>
        <end position="208"/>
    </location>
</feature>
<feature type="compositionally biased region" description="Polar residues" evidence="1">
    <location>
        <begin position="418"/>
        <end position="428"/>
    </location>
</feature>
<protein>
    <recommendedName>
        <fullName evidence="4">Telomere replication protein EST3</fullName>
    </recommendedName>
</protein>
<sequence length="978" mass="105506">MSEVLRPWLLKHFHQLAERDGPNDAFEQVRKKVQITKFHTDGGQPVKSGELWAEASDRERFVNVLICPSSVEKHKATHNGERITQVRLGNFFITKCRPIIAQTPVFRNNIWSLNAPGLCLEAEVEFIGGRGCSSVHGDPVVITRDPRVKAWENKLLTRGFIPTAPKQEEPVSTTNAAPSGRVSADEATAERQTTSPRSTTAVGEPGPWQAHLMKWFGTTEIKWPSREAQREQKQAFDKAARRTDDIPVQDPPPDTNANSQNEPADPTQDAIPWPPTPPRGAPEQESDSDDESRSSAGVQATQEMDGMDQDELGDEDAEGSTDDGEEDEEDEEEEDAEEGLAWEKDQEDVDMSGAQTPASLDAVEDALGTQISEEDEDSPVQSATSFPPSSSAPATPLHVAVEDSPPTSRSPGAAQPYTAPQTHASSPISAGKHPRASSSAPEQSQKGSVGVRAGTVPPRPSPASGQHDPEIWTQPSFMRRTQPGSAAPTQQTTAGSHTAQAGPSQAPASTRATDADYRDEHDRQGFLAAGLGTEEDWEREPEEEQATVPDRAPKQALRSEFRSDPNARQDLQERIQAASEQLRNGKRRSTEEQDSEAGPSKKRRLVNDSQPSNGQRQDTSQRSHSSSNGKVGRQAARKTAIPSVQHDVFDAPTVTGDQIPIVRAALSSAPARKKGKRASPFDSESDDNGTNEAAKKRALKEAERAEARFRFAKPEQSVRHVSPAHKRVSRVEIAHEVSVGLSRKLDDIQKEDQIASEQARLKAAAERIAEVSRRAAQPSTSIPEQVMQRTVAEPSAEATRKAGLSSSSKPPPARPSTPPSPSISVGRGIKTSPVHVQHVRLMGRSPRRKSTLESNRDAALVEPTAASPTVPSLPNEAVEPPAVETMEEPSAMPPAAAETEVISAPAMLPPPTVEALPPPAIAATAETSTVASARAPPPLLGGFRPTLTLDPKDSALCLSIADLGQILQEIDEYRAHGF</sequence>
<dbReference type="AlphaFoldDB" id="A0A167PMH9"/>
<name>A0A167PMH9_CALVF</name>
<feature type="compositionally biased region" description="Low complexity" evidence="1">
    <location>
        <begin position="382"/>
        <end position="396"/>
    </location>
</feature>
<dbReference type="STRING" id="1330018.A0A167PMH9"/>
<evidence type="ECO:0000313" key="2">
    <source>
        <dbReference type="EMBL" id="KZO98951.1"/>
    </source>
</evidence>
<feature type="compositionally biased region" description="Basic and acidic residues" evidence="1">
    <location>
        <begin position="224"/>
        <end position="245"/>
    </location>
</feature>
<keyword evidence="3" id="KW-1185">Reference proteome</keyword>
<feature type="compositionally biased region" description="Acidic residues" evidence="1">
    <location>
        <begin position="533"/>
        <end position="545"/>
    </location>
</feature>
<organism evidence="2 3">
    <name type="scientific">Calocera viscosa (strain TUFC12733)</name>
    <dbReference type="NCBI Taxonomy" id="1330018"/>
    <lineage>
        <taxon>Eukaryota</taxon>
        <taxon>Fungi</taxon>
        <taxon>Dikarya</taxon>
        <taxon>Basidiomycota</taxon>
        <taxon>Agaricomycotina</taxon>
        <taxon>Dacrymycetes</taxon>
        <taxon>Dacrymycetales</taxon>
        <taxon>Dacrymycetaceae</taxon>
        <taxon>Calocera</taxon>
    </lineage>
</organism>
<dbReference type="OrthoDB" id="3364465at2759"/>
<dbReference type="Proteomes" id="UP000076738">
    <property type="component" value="Unassembled WGS sequence"/>
</dbReference>
<dbReference type="EMBL" id="KV417274">
    <property type="protein sequence ID" value="KZO98951.1"/>
    <property type="molecule type" value="Genomic_DNA"/>
</dbReference>